<evidence type="ECO:0000313" key="2">
    <source>
        <dbReference type="Proteomes" id="UP000735302"/>
    </source>
</evidence>
<dbReference type="Proteomes" id="UP000735302">
    <property type="component" value="Unassembled WGS sequence"/>
</dbReference>
<organism evidence="1 2">
    <name type="scientific">Plakobranchus ocellatus</name>
    <dbReference type="NCBI Taxonomy" id="259542"/>
    <lineage>
        <taxon>Eukaryota</taxon>
        <taxon>Metazoa</taxon>
        <taxon>Spiralia</taxon>
        <taxon>Lophotrochozoa</taxon>
        <taxon>Mollusca</taxon>
        <taxon>Gastropoda</taxon>
        <taxon>Heterobranchia</taxon>
        <taxon>Euthyneura</taxon>
        <taxon>Panpulmonata</taxon>
        <taxon>Sacoglossa</taxon>
        <taxon>Placobranchoidea</taxon>
        <taxon>Plakobranchidae</taxon>
        <taxon>Plakobranchus</taxon>
    </lineage>
</organism>
<protein>
    <submittedName>
        <fullName evidence="1">Uncharacterized protein</fullName>
    </submittedName>
</protein>
<name>A0AAV4DW47_9GAST</name>
<dbReference type="AlphaFoldDB" id="A0AAV4DW47"/>
<comment type="caution">
    <text evidence="1">The sequence shown here is derived from an EMBL/GenBank/DDBJ whole genome shotgun (WGS) entry which is preliminary data.</text>
</comment>
<evidence type="ECO:0000313" key="1">
    <source>
        <dbReference type="EMBL" id="GFO48230.1"/>
    </source>
</evidence>
<sequence>MWNKFIKICRSTQSTHCILTLVETTPSFRLQDNRTELQEQERKEEMTMHVQPKAGHYPRHRFLCPAPELAINHSASELSTAR</sequence>
<proteinExistence type="predicted"/>
<keyword evidence="2" id="KW-1185">Reference proteome</keyword>
<dbReference type="EMBL" id="BLXT01008384">
    <property type="protein sequence ID" value="GFO48230.1"/>
    <property type="molecule type" value="Genomic_DNA"/>
</dbReference>
<reference evidence="1 2" key="1">
    <citation type="journal article" date="2021" name="Elife">
        <title>Chloroplast acquisition without the gene transfer in kleptoplastic sea slugs, Plakobranchus ocellatus.</title>
        <authorList>
            <person name="Maeda T."/>
            <person name="Takahashi S."/>
            <person name="Yoshida T."/>
            <person name="Shimamura S."/>
            <person name="Takaki Y."/>
            <person name="Nagai Y."/>
            <person name="Toyoda A."/>
            <person name="Suzuki Y."/>
            <person name="Arimoto A."/>
            <person name="Ishii H."/>
            <person name="Satoh N."/>
            <person name="Nishiyama T."/>
            <person name="Hasebe M."/>
            <person name="Maruyama T."/>
            <person name="Minagawa J."/>
            <person name="Obokata J."/>
            <person name="Shigenobu S."/>
        </authorList>
    </citation>
    <scope>NUCLEOTIDE SEQUENCE [LARGE SCALE GENOMIC DNA]</scope>
</reference>
<gene>
    <name evidence="1" type="ORF">PoB_007473500</name>
</gene>
<accession>A0AAV4DW47</accession>